<reference evidence="3" key="1">
    <citation type="submission" date="2016-11" db="EMBL/GenBank/DDBJ databases">
        <title>Trade-off between light-utilization and light-protection in marine flavobacteria.</title>
        <authorList>
            <person name="Kumagai Y."/>
            <person name="Yoshizawa S."/>
            <person name="Kogure K."/>
        </authorList>
    </citation>
    <scope>NUCLEOTIDE SEQUENCE [LARGE SCALE GENOMIC DNA]</scope>
    <source>
        <strain evidence="3">SG-18</strain>
    </source>
</reference>
<gene>
    <name evidence="2" type="ORF">BST99_03785</name>
</gene>
<evidence type="ECO:0000313" key="2">
    <source>
        <dbReference type="EMBL" id="PQJ14970.1"/>
    </source>
</evidence>
<protein>
    <recommendedName>
        <fullName evidence="1">DUF4130 domain-containing protein</fullName>
    </recommendedName>
</protein>
<evidence type="ECO:0000313" key="3">
    <source>
        <dbReference type="Proteomes" id="UP000239366"/>
    </source>
</evidence>
<accession>A0A2S7T4W3</accession>
<sequence>MMNRNSMPIGTSQVQLRQQKDFNSNKSVLHLSYDGSFNGFLTAIWHRRKMNNSQEVALQRGQAEQTSIFKTTKYILANQSIARQLWHELDKNKKPSARIAYFAYLAEKKYLNQALFNFLSQVDSARPMDPEVHKALEKAASEVQNEKVRHEKELQLRKTNETLWCAELHPRYDIIPLLSRHIKKKYAGCDWFIWDSKRRYGVLCQHGHCTLTKKRLHHRSALAS</sequence>
<proteinExistence type="predicted"/>
<dbReference type="EMBL" id="MQVX01000001">
    <property type="protein sequence ID" value="PQJ14970.1"/>
    <property type="molecule type" value="Genomic_DNA"/>
</dbReference>
<dbReference type="RefSeq" id="WP_105000616.1">
    <property type="nucleotide sequence ID" value="NZ_MQVX01000001.1"/>
</dbReference>
<dbReference type="AlphaFoldDB" id="A0A2S7T4W3"/>
<dbReference type="InterPro" id="IPR025404">
    <property type="entry name" value="DUF4130"/>
</dbReference>
<comment type="caution">
    <text evidence="2">The sequence shown here is derived from an EMBL/GenBank/DDBJ whole genome shotgun (WGS) entry which is preliminary data.</text>
</comment>
<feature type="domain" description="DUF4130" evidence="1">
    <location>
        <begin position="127"/>
        <end position="205"/>
    </location>
</feature>
<dbReference type="OrthoDB" id="5290748at2"/>
<dbReference type="Pfam" id="PF13566">
    <property type="entry name" value="DUF4130"/>
    <property type="match status" value="1"/>
</dbReference>
<name>A0A2S7T4W3_9FLAO</name>
<dbReference type="Proteomes" id="UP000239366">
    <property type="component" value="Unassembled WGS sequence"/>
</dbReference>
<keyword evidence="3" id="KW-1185">Reference proteome</keyword>
<evidence type="ECO:0000259" key="1">
    <source>
        <dbReference type="Pfam" id="PF13566"/>
    </source>
</evidence>
<organism evidence="2 3">
    <name type="scientific">Aureicoccus marinus</name>
    <dbReference type="NCBI Taxonomy" id="754435"/>
    <lineage>
        <taxon>Bacteria</taxon>
        <taxon>Pseudomonadati</taxon>
        <taxon>Bacteroidota</taxon>
        <taxon>Flavobacteriia</taxon>
        <taxon>Flavobacteriales</taxon>
        <taxon>Flavobacteriaceae</taxon>
        <taxon>Aureicoccus</taxon>
    </lineage>
</organism>